<keyword evidence="2" id="KW-1185">Reference proteome</keyword>
<dbReference type="InParanoid" id="A0A078ATE5"/>
<accession>A0A078ATE5</accession>
<protein>
    <submittedName>
        <fullName evidence="1">Uncharacterized protein</fullName>
    </submittedName>
</protein>
<name>A0A078ATE5_STYLE</name>
<reference evidence="1 2" key="1">
    <citation type="submission" date="2014-06" db="EMBL/GenBank/DDBJ databases">
        <authorList>
            <person name="Swart Estienne"/>
        </authorList>
    </citation>
    <scope>NUCLEOTIDE SEQUENCE [LARGE SCALE GENOMIC DNA]</scope>
    <source>
        <strain evidence="1 2">130c</strain>
    </source>
</reference>
<gene>
    <name evidence="1" type="primary">Contig6514.g6978</name>
    <name evidence="1" type="ORF">STYLEM_14355</name>
</gene>
<proteinExistence type="predicted"/>
<organism evidence="1 2">
    <name type="scientific">Stylonychia lemnae</name>
    <name type="common">Ciliate</name>
    <dbReference type="NCBI Taxonomy" id="5949"/>
    <lineage>
        <taxon>Eukaryota</taxon>
        <taxon>Sar</taxon>
        <taxon>Alveolata</taxon>
        <taxon>Ciliophora</taxon>
        <taxon>Intramacronucleata</taxon>
        <taxon>Spirotrichea</taxon>
        <taxon>Stichotrichia</taxon>
        <taxon>Sporadotrichida</taxon>
        <taxon>Oxytrichidae</taxon>
        <taxon>Stylonychinae</taxon>
        <taxon>Stylonychia</taxon>
    </lineage>
</organism>
<sequence>MKILNDNLQQQDDFIFQRLEKIGGQEGLLQKIYSLYKTLMNDVNFISKLCKDNNIEETLLYIKDKVKYELEGPQLDLEIQQIKAEAFAQQEEFTHESSSNILYAPKPSFECIYSRASVSTMEQSPRHRDQFMSDSYDSFQDANSANYQSSTEQVFVICEPQNQFNFQYEESCEVKDKIQSNIKLHHRCLRLTPSLQTVKSGLYKIIKQLALSAFIYYSLEQLQQQFMNFQTVAVSNQQIDHINTIQNTQMERFVRKSIELNGSKNLLSLLVENYSKKCQLATLGQQEGSQSSNILMYLGIMFMSKGGKVFQKLADLFRTFVRRQ</sequence>
<dbReference type="AlphaFoldDB" id="A0A078ATE5"/>
<dbReference type="Proteomes" id="UP000039865">
    <property type="component" value="Unassembled WGS sequence"/>
</dbReference>
<dbReference type="EMBL" id="CCKQ01013595">
    <property type="protein sequence ID" value="CDW85281.1"/>
    <property type="molecule type" value="Genomic_DNA"/>
</dbReference>
<evidence type="ECO:0000313" key="1">
    <source>
        <dbReference type="EMBL" id="CDW85281.1"/>
    </source>
</evidence>
<evidence type="ECO:0000313" key="2">
    <source>
        <dbReference type="Proteomes" id="UP000039865"/>
    </source>
</evidence>